<organism evidence="2 3">
    <name type="scientific">Araneus ventricosus</name>
    <name type="common">Orbweaver spider</name>
    <name type="synonym">Epeira ventricosa</name>
    <dbReference type="NCBI Taxonomy" id="182803"/>
    <lineage>
        <taxon>Eukaryota</taxon>
        <taxon>Metazoa</taxon>
        <taxon>Ecdysozoa</taxon>
        <taxon>Arthropoda</taxon>
        <taxon>Chelicerata</taxon>
        <taxon>Arachnida</taxon>
        <taxon>Araneae</taxon>
        <taxon>Araneomorphae</taxon>
        <taxon>Entelegynae</taxon>
        <taxon>Araneoidea</taxon>
        <taxon>Araneidae</taxon>
        <taxon>Araneus</taxon>
    </lineage>
</organism>
<evidence type="ECO:0000313" key="3">
    <source>
        <dbReference type="Proteomes" id="UP000499080"/>
    </source>
</evidence>
<protein>
    <submittedName>
        <fullName evidence="2">Uncharacterized protein</fullName>
    </submittedName>
</protein>
<sequence>MYQREQILLTIMSTMVNGHVIKYHKKPSPRPSLAPESTLNDRPPRLHRALWSPITSGTCDDTPILPGYDPSSEIGLKHHTTITVSTKGASTC</sequence>
<feature type="region of interest" description="Disordered" evidence="1">
    <location>
        <begin position="24"/>
        <end position="44"/>
    </location>
</feature>
<keyword evidence="3" id="KW-1185">Reference proteome</keyword>
<evidence type="ECO:0000256" key="1">
    <source>
        <dbReference type="SAM" id="MobiDB-lite"/>
    </source>
</evidence>
<accession>A0A4Y2HH32</accession>
<comment type="caution">
    <text evidence="2">The sequence shown here is derived from an EMBL/GenBank/DDBJ whole genome shotgun (WGS) entry which is preliminary data.</text>
</comment>
<dbReference type="AlphaFoldDB" id="A0A4Y2HH32"/>
<evidence type="ECO:0000313" key="2">
    <source>
        <dbReference type="EMBL" id="GBM64635.1"/>
    </source>
</evidence>
<gene>
    <name evidence="2" type="ORF">AVEN_91706_1</name>
</gene>
<dbReference type="EMBL" id="BGPR01001938">
    <property type="protein sequence ID" value="GBM64635.1"/>
    <property type="molecule type" value="Genomic_DNA"/>
</dbReference>
<name>A0A4Y2HH32_ARAVE</name>
<reference evidence="2 3" key="1">
    <citation type="journal article" date="2019" name="Sci. Rep.">
        <title>Orb-weaving spider Araneus ventricosus genome elucidates the spidroin gene catalogue.</title>
        <authorList>
            <person name="Kono N."/>
            <person name="Nakamura H."/>
            <person name="Ohtoshi R."/>
            <person name="Moran D.A.P."/>
            <person name="Shinohara A."/>
            <person name="Yoshida Y."/>
            <person name="Fujiwara M."/>
            <person name="Mori M."/>
            <person name="Tomita M."/>
            <person name="Arakawa K."/>
        </authorList>
    </citation>
    <scope>NUCLEOTIDE SEQUENCE [LARGE SCALE GENOMIC DNA]</scope>
</reference>
<proteinExistence type="predicted"/>
<dbReference type="Proteomes" id="UP000499080">
    <property type="component" value="Unassembled WGS sequence"/>
</dbReference>